<feature type="DNA-binding region" description="H-T-H motif" evidence="2">
    <location>
        <begin position="30"/>
        <end position="49"/>
    </location>
</feature>
<dbReference type="Pfam" id="PF00440">
    <property type="entry name" value="TetR_N"/>
    <property type="match status" value="1"/>
</dbReference>
<evidence type="ECO:0000256" key="1">
    <source>
        <dbReference type="ARBA" id="ARBA00023125"/>
    </source>
</evidence>
<dbReference type="Proteomes" id="UP001220662">
    <property type="component" value="Unassembled WGS sequence"/>
</dbReference>
<dbReference type="EMBL" id="CP015878">
    <property type="protein sequence ID" value="ANI14728.1"/>
    <property type="molecule type" value="Genomic_DNA"/>
</dbReference>
<dbReference type="InterPro" id="IPR049513">
    <property type="entry name" value="TetR_C_40"/>
</dbReference>
<reference evidence="5" key="2">
    <citation type="submission" date="2023-03" db="EMBL/GenBank/DDBJ databases">
        <title>Draft assemblies of triclosan tolerant bacteria isolated from returned activated sludge.</title>
        <authorList>
            <person name="Van Hamelsveld S."/>
        </authorList>
    </citation>
    <scope>NUCLEOTIDE SEQUENCE</scope>
    <source>
        <strain evidence="5">GW210015_S63</strain>
    </source>
</reference>
<evidence type="ECO:0000259" key="3">
    <source>
        <dbReference type="PROSITE" id="PS50977"/>
    </source>
</evidence>
<gene>
    <name evidence="4" type="ORF">A9C11_12335</name>
    <name evidence="5" type="ORF">P3W55_18125</name>
</gene>
<dbReference type="InterPro" id="IPR009057">
    <property type="entry name" value="Homeodomain-like_sf"/>
</dbReference>
<dbReference type="Proteomes" id="UP000077748">
    <property type="component" value="Chromosome"/>
</dbReference>
<feature type="domain" description="HTH tetR-type" evidence="3">
    <location>
        <begin position="7"/>
        <end position="67"/>
    </location>
</feature>
<dbReference type="InterPro" id="IPR001647">
    <property type="entry name" value="HTH_TetR"/>
</dbReference>
<dbReference type="InterPro" id="IPR050624">
    <property type="entry name" value="HTH-type_Tx_Regulator"/>
</dbReference>
<dbReference type="Gene3D" id="1.10.357.10">
    <property type="entry name" value="Tetracycline Repressor, domain 2"/>
    <property type="match status" value="1"/>
</dbReference>
<evidence type="ECO:0000313" key="4">
    <source>
        <dbReference type="EMBL" id="ANI14728.1"/>
    </source>
</evidence>
<dbReference type="EMBL" id="JARJLR010000292">
    <property type="protein sequence ID" value="MDF3843635.1"/>
    <property type="molecule type" value="Genomic_DNA"/>
</dbReference>
<dbReference type="STRING" id="53408.A9C11_12335"/>
<dbReference type="PANTHER" id="PTHR43479:SF11">
    <property type="entry name" value="ACREF_ENVCD OPERON REPRESSOR-RELATED"/>
    <property type="match status" value="1"/>
</dbReference>
<name>A0A127MUX2_9PSED</name>
<dbReference type="SUPFAM" id="SSF46689">
    <property type="entry name" value="Homeodomain-like"/>
    <property type="match status" value="1"/>
</dbReference>
<protein>
    <submittedName>
        <fullName evidence="5">TetR/AcrR family transcriptional regulator</fullName>
    </submittedName>
</protein>
<dbReference type="AlphaFoldDB" id="A0A127MUX2"/>
<evidence type="ECO:0000313" key="6">
    <source>
        <dbReference type="Proteomes" id="UP000077748"/>
    </source>
</evidence>
<proteinExistence type="predicted"/>
<evidence type="ECO:0000313" key="5">
    <source>
        <dbReference type="EMBL" id="MDF3843635.1"/>
    </source>
</evidence>
<dbReference type="PANTHER" id="PTHR43479">
    <property type="entry name" value="ACREF/ENVCD OPERON REPRESSOR-RELATED"/>
    <property type="match status" value="1"/>
</dbReference>
<dbReference type="KEGG" id="pcq:PcP3B5_37000"/>
<dbReference type="PROSITE" id="PS50977">
    <property type="entry name" value="HTH_TETR_2"/>
    <property type="match status" value="1"/>
</dbReference>
<accession>A0A127MUX2</accession>
<dbReference type="GeneID" id="72996756"/>
<dbReference type="RefSeq" id="WP_043271983.1">
    <property type="nucleotide sequence ID" value="NZ_CALEBV010000166.1"/>
</dbReference>
<dbReference type="Pfam" id="PF21306">
    <property type="entry name" value="TetR_C_40"/>
    <property type="match status" value="1"/>
</dbReference>
<keyword evidence="1 2" id="KW-0238">DNA-binding</keyword>
<sequence>MAIGKRDRTRSKLLIAAQELALEGGAGALTVYNLTERAEMAPGTFYNYYRTREDVLDDVFELLVMAARQAVVEVTEGMTDLRAIVATSVRQTLRMAAPGHAVGHLLFDANLPTQHFILGVRQFFRRDLENGMDNGAFHVSNESAVIAMVSGSSYGVMQEIYQGRLPMEMIEDVAELTLGLLGVEASVAAAQARLPIDFRAPPKLPLIATELLPPLGAAAR</sequence>
<reference evidence="4 6" key="1">
    <citation type="submission" date="2016-05" db="EMBL/GenBank/DDBJ databases">
        <title>Genome Sequence of Pseudomonas citronellolis Strain SJTE-3, an Estrogens and Persistent Organic Pollutants degradation strain.</title>
        <authorList>
            <person name="Liang R."/>
        </authorList>
    </citation>
    <scope>NUCLEOTIDE SEQUENCE [LARGE SCALE GENOMIC DNA]</scope>
    <source>
        <strain evidence="4 6">SJTE-3</strain>
    </source>
</reference>
<organism evidence="4 6">
    <name type="scientific">Pseudomonas citronellolis</name>
    <dbReference type="NCBI Taxonomy" id="53408"/>
    <lineage>
        <taxon>Bacteria</taxon>
        <taxon>Pseudomonadati</taxon>
        <taxon>Pseudomonadota</taxon>
        <taxon>Gammaproteobacteria</taxon>
        <taxon>Pseudomonadales</taxon>
        <taxon>Pseudomonadaceae</taxon>
        <taxon>Pseudomonas</taxon>
    </lineage>
</organism>
<dbReference type="GO" id="GO:0003677">
    <property type="term" value="F:DNA binding"/>
    <property type="evidence" value="ECO:0007669"/>
    <property type="project" value="UniProtKB-UniRule"/>
</dbReference>
<evidence type="ECO:0000256" key="2">
    <source>
        <dbReference type="PROSITE-ProRule" id="PRU00335"/>
    </source>
</evidence>